<keyword evidence="3" id="KW-1185">Reference proteome</keyword>
<sequence>MRNARSSGVDMISNLPCNILENILGCLDLRNAMRTSFLSKDWRYKWVRRPKLEFAFGDLISKCPLHERLRLIVCIDFDHLEIDAANLRCFYFIGVVKSIFFKNTPKIEQVTVDFSSRDLADEFPVCSNLVKFFHHMPNLQQLNLDGWVLQASIRNVEEPVLQFIKSQTNSYGGMKVLRKACMFVIYGGLEPQMEFLRFLLSSAPALEEMYILNHAYPVDQVEMKKFPSASHNVKFKYEELGTDIVMEVP</sequence>
<protein>
    <recommendedName>
        <fullName evidence="1">F-box domain-containing protein</fullName>
    </recommendedName>
</protein>
<dbReference type="Gene3D" id="1.20.1280.50">
    <property type="match status" value="1"/>
</dbReference>
<reference evidence="2" key="1">
    <citation type="submission" date="2023-12" db="EMBL/GenBank/DDBJ databases">
        <title>Genome assembly of Anisodus tanguticus.</title>
        <authorList>
            <person name="Wang Y.-J."/>
        </authorList>
    </citation>
    <scope>NUCLEOTIDE SEQUENCE</scope>
    <source>
        <strain evidence="2">KB-2021</strain>
        <tissue evidence="2">Leaf</tissue>
    </source>
</reference>
<dbReference type="AlphaFoldDB" id="A0AAE1S6W7"/>
<proteinExistence type="predicted"/>
<dbReference type="PANTHER" id="PTHR31639">
    <property type="entry name" value="F-BOX PROTEIN-LIKE"/>
    <property type="match status" value="1"/>
</dbReference>
<dbReference type="InterPro" id="IPR036047">
    <property type="entry name" value="F-box-like_dom_sf"/>
</dbReference>
<accession>A0AAE1S6W7</accession>
<comment type="caution">
    <text evidence="2">The sequence shown here is derived from an EMBL/GenBank/DDBJ whole genome shotgun (WGS) entry which is preliminary data.</text>
</comment>
<dbReference type="InterPro" id="IPR001810">
    <property type="entry name" value="F-box_dom"/>
</dbReference>
<dbReference type="Proteomes" id="UP001291623">
    <property type="component" value="Unassembled WGS sequence"/>
</dbReference>
<dbReference type="Pfam" id="PF00646">
    <property type="entry name" value="F-box"/>
    <property type="match status" value="1"/>
</dbReference>
<gene>
    <name evidence="2" type="ORF">RND71_016186</name>
</gene>
<dbReference type="PANTHER" id="PTHR31639:SF312">
    <property type="entry name" value="CYCLIN-LIKE F-BOX"/>
    <property type="match status" value="1"/>
</dbReference>
<dbReference type="EMBL" id="JAVYJV010000008">
    <property type="protein sequence ID" value="KAK4364828.1"/>
    <property type="molecule type" value="Genomic_DNA"/>
</dbReference>
<organism evidence="2 3">
    <name type="scientific">Anisodus tanguticus</name>
    <dbReference type="NCBI Taxonomy" id="243964"/>
    <lineage>
        <taxon>Eukaryota</taxon>
        <taxon>Viridiplantae</taxon>
        <taxon>Streptophyta</taxon>
        <taxon>Embryophyta</taxon>
        <taxon>Tracheophyta</taxon>
        <taxon>Spermatophyta</taxon>
        <taxon>Magnoliopsida</taxon>
        <taxon>eudicotyledons</taxon>
        <taxon>Gunneridae</taxon>
        <taxon>Pentapetalae</taxon>
        <taxon>asterids</taxon>
        <taxon>lamiids</taxon>
        <taxon>Solanales</taxon>
        <taxon>Solanaceae</taxon>
        <taxon>Solanoideae</taxon>
        <taxon>Hyoscyameae</taxon>
        <taxon>Anisodus</taxon>
    </lineage>
</organism>
<evidence type="ECO:0000259" key="1">
    <source>
        <dbReference type="Pfam" id="PF00646"/>
    </source>
</evidence>
<dbReference type="SUPFAM" id="SSF81383">
    <property type="entry name" value="F-box domain"/>
    <property type="match status" value="1"/>
</dbReference>
<evidence type="ECO:0000313" key="2">
    <source>
        <dbReference type="EMBL" id="KAK4364828.1"/>
    </source>
</evidence>
<name>A0AAE1S6W7_9SOLA</name>
<evidence type="ECO:0000313" key="3">
    <source>
        <dbReference type="Proteomes" id="UP001291623"/>
    </source>
</evidence>
<feature type="domain" description="F-box" evidence="1">
    <location>
        <begin position="12"/>
        <end position="48"/>
    </location>
</feature>